<dbReference type="PANTHER" id="PTHR13135">
    <property type="entry name" value="CYTOSOLIC RESINIFERATOXIN BINDING PROTEIN RBP-26"/>
    <property type="match status" value="1"/>
</dbReference>
<feature type="region of interest" description="Disordered" evidence="12">
    <location>
        <begin position="75"/>
        <end position="101"/>
    </location>
</feature>
<evidence type="ECO:0000313" key="14">
    <source>
        <dbReference type="EMBL" id="MBY28639.1"/>
    </source>
</evidence>
<evidence type="ECO:0000256" key="7">
    <source>
        <dbReference type="ARBA" id="ARBA00022884"/>
    </source>
</evidence>
<dbReference type="GO" id="GO:0005737">
    <property type="term" value="C:cytoplasm"/>
    <property type="evidence" value="ECO:0007669"/>
    <property type="project" value="UniProtKB-SubCell"/>
</dbReference>
<dbReference type="PANTHER" id="PTHR13135:SF0">
    <property type="entry name" value="PHOSPHORYLATED ADAPTER RNA EXPORT PROTEIN"/>
    <property type="match status" value="1"/>
</dbReference>
<evidence type="ECO:0000256" key="6">
    <source>
        <dbReference type="ARBA" id="ARBA00022490"/>
    </source>
</evidence>
<evidence type="ECO:0000256" key="11">
    <source>
        <dbReference type="SAM" id="Coils"/>
    </source>
</evidence>
<dbReference type="InterPro" id="IPR038092">
    <property type="entry name" value="PHAX_RNA-binding_sf"/>
</dbReference>
<evidence type="ECO:0000256" key="1">
    <source>
        <dbReference type="ARBA" id="ARBA00004123"/>
    </source>
</evidence>
<evidence type="ECO:0000256" key="4">
    <source>
        <dbReference type="ARBA" id="ARBA00016856"/>
    </source>
</evidence>
<dbReference type="GO" id="GO:0015031">
    <property type="term" value="P:protein transport"/>
    <property type="evidence" value="ECO:0007669"/>
    <property type="project" value="UniProtKB-KW"/>
</dbReference>
<keyword evidence="6" id="KW-0963">Cytoplasm</keyword>
<sequence>MDLRSPVLNSDNESISDVLELDTDYDFDKVEEEPTTTTVNHKMGSVWRDIVVGDQMEGCLTRLEVTTKAAAYTDMDDPNYEHKNSGPKRKRDFLSTKSSKKTENILESGEYDLESDHVVKKRYSHRNGDFKKCNYKYGNTKGFVEKRTHNENTSKCRILPDICDPEEKTNDQFLDELCTNLHEHNKILMLSVLSKIDRKIILEKYKKTCLIEANGGQMIKNGNRRRTSGGIFFNLIKEDKSIPNSAKKDLFSCPQNEEIKKKKKREKMKRKKEKLRKLLAKDLTKKEADVLKTLNEELETLPSNCTIENEELSD</sequence>
<name>A0A2S2PGS5_SCHGA</name>
<gene>
    <name evidence="14" type="primary">Phax_0</name>
    <name evidence="14" type="ORF">g.55610</name>
</gene>
<keyword evidence="11" id="KW-0175">Coiled coil</keyword>
<reference evidence="14" key="1">
    <citation type="submission" date="2018-04" db="EMBL/GenBank/DDBJ databases">
        <title>Transcriptome of Schizaphis graminum biotype I.</title>
        <authorList>
            <person name="Scully E.D."/>
            <person name="Geib S.M."/>
            <person name="Palmer N.A."/>
            <person name="Koch K."/>
            <person name="Bradshaw J."/>
            <person name="Heng-Moss T."/>
            <person name="Sarath G."/>
        </authorList>
    </citation>
    <scope>NUCLEOTIDE SEQUENCE</scope>
</reference>
<organism evidence="14">
    <name type="scientific">Schizaphis graminum</name>
    <name type="common">Green bug aphid</name>
    <dbReference type="NCBI Taxonomy" id="13262"/>
    <lineage>
        <taxon>Eukaryota</taxon>
        <taxon>Metazoa</taxon>
        <taxon>Ecdysozoa</taxon>
        <taxon>Arthropoda</taxon>
        <taxon>Hexapoda</taxon>
        <taxon>Insecta</taxon>
        <taxon>Pterygota</taxon>
        <taxon>Neoptera</taxon>
        <taxon>Paraneoptera</taxon>
        <taxon>Hemiptera</taxon>
        <taxon>Sternorrhyncha</taxon>
        <taxon>Aphidomorpha</taxon>
        <taxon>Aphidoidea</taxon>
        <taxon>Aphididae</taxon>
        <taxon>Aphidini</taxon>
        <taxon>Schizaphis</taxon>
    </lineage>
</organism>
<evidence type="ECO:0000256" key="12">
    <source>
        <dbReference type="SAM" id="MobiDB-lite"/>
    </source>
</evidence>
<proteinExistence type="inferred from homology"/>
<keyword evidence="5" id="KW-0813">Transport</keyword>
<keyword evidence="9" id="KW-0539">Nucleus</keyword>
<evidence type="ECO:0000256" key="3">
    <source>
        <dbReference type="ARBA" id="ARBA00006094"/>
    </source>
</evidence>
<evidence type="ECO:0000259" key="13">
    <source>
        <dbReference type="Pfam" id="PF10258"/>
    </source>
</evidence>
<keyword evidence="8" id="KW-0653">Protein transport</keyword>
<evidence type="ECO:0000256" key="10">
    <source>
        <dbReference type="ARBA" id="ARBA00030834"/>
    </source>
</evidence>
<accession>A0A2S2PGS5</accession>
<evidence type="ECO:0000256" key="5">
    <source>
        <dbReference type="ARBA" id="ARBA00022448"/>
    </source>
</evidence>
<feature type="coiled-coil region" evidence="11">
    <location>
        <begin position="256"/>
        <end position="285"/>
    </location>
</feature>
<dbReference type="Pfam" id="PF10258">
    <property type="entry name" value="PHAX_RNA-bd"/>
    <property type="match status" value="1"/>
</dbReference>
<comment type="similarity">
    <text evidence="3">Belongs to the PHAX family.</text>
</comment>
<dbReference type="GO" id="GO:0006408">
    <property type="term" value="P:snRNA export from nucleus"/>
    <property type="evidence" value="ECO:0007669"/>
    <property type="project" value="InterPro"/>
</dbReference>
<dbReference type="Gene3D" id="1.10.10.1440">
    <property type="entry name" value="PHAX RNA-binding domain"/>
    <property type="match status" value="1"/>
</dbReference>
<dbReference type="InterPro" id="IPR019385">
    <property type="entry name" value="PHAX_RNA-binding_domain"/>
</dbReference>
<dbReference type="GO" id="GO:0003723">
    <property type="term" value="F:RNA binding"/>
    <property type="evidence" value="ECO:0007669"/>
    <property type="project" value="UniProtKB-KW"/>
</dbReference>
<dbReference type="GO" id="GO:0005634">
    <property type="term" value="C:nucleus"/>
    <property type="evidence" value="ECO:0007669"/>
    <property type="project" value="UniProtKB-SubCell"/>
</dbReference>
<dbReference type="AlphaFoldDB" id="A0A2S2PGS5"/>
<keyword evidence="7" id="KW-0694">RNA-binding</keyword>
<feature type="domain" description="Phosphorylated adapter RNA export protein RNA-binding" evidence="13">
    <location>
        <begin position="174"/>
        <end position="252"/>
    </location>
</feature>
<dbReference type="InterPro" id="IPR039047">
    <property type="entry name" value="PHAX"/>
</dbReference>
<evidence type="ECO:0000256" key="2">
    <source>
        <dbReference type="ARBA" id="ARBA00004496"/>
    </source>
</evidence>
<dbReference type="EMBL" id="GGMR01016020">
    <property type="protein sequence ID" value="MBY28639.1"/>
    <property type="molecule type" value="Transcribed_RNA"/>
</dbReference>
<evidence type="ECO:0000256" key="8">
    <source>
        <dbReference type="ARBA" id="ARBA00022927"/>
    </source>
</evidence>
<protein>
    <recommendedName>
        <fullName evidence="4">Phosphorylated adapter RNA export protein</fullName>
    </recommendedName>
    <alternativeName>
        <fullName evidence="10">RNA U small nuclear RNA export adapter protein</fullName>
    </alternativeName>
</protein>
<comment type="subcellular location">
    <subcellularLocation>
        <location evidence="2">Cytoplasm</location>
    </subcellularLocation>
    <subcellularLocation>
        <location evidence="1">Nucleus</location>
    </subcellularLocation>
</comment>
<evidence type="ECO:0000256" key="9">
    <source>
        <dbReference type="ARBA" id="ARBA00023242"/>
    </source>
</evidence>